<name>A0A1D8NAF4_YARLL</name>
<dbReference type="GeneID" id="94582914"/>
<evidence type="ECO:0000313" key="2">
    <source>
        <dbReference type="Proteomes" id="UP000182444"/>
    </source>
</evidence>
<protein>
    <submittedName>
        <fullName evidence="1">Uncharacterized protein</fullName>
    </submittedName>
</protein>
<sequence>MAGYRRVKDANLELMTSIWLGDRMTDFAFQCTPFSRTPAALQSFSNHHSSTVSLGTCVHRGKEIDKVRNKLAR</sequence>
<dbReference type="Proteomes" id="UP000182444">
    <property type="component" value="Chromosome 1C"/>
</dbReference>
<organism evidence="1 2">
    <name type="scientific">Yarrowia lipolytica</name>
    <name type="common">Candida lipolytica</name>
    <dbReference type="NCBI Taxonomy" id="4952"/>
    <lineage>
        <taxon>Eukaryota</taxon>
        <taxon>Fungi</taxon>
        <taxon>Dikarya</taxon>
        <taxon>Ascomycota</taxon>
        <taxon>Saccharomycotina</taxon>
        <taxon>Dipodascomycetes</taxon>
        <taxon>Dipodascales</taxon>
        <taxon>Dipodascales incertae sedis</taxon>
        <taxon>Yarrowia</taxon>
    </lineage>
</organism>
<gene>
    <name evidence="1" type="ORF">YALI1_C14024g</name>
</gene>
<evidence type="ECO:0000313" key="1">
    <source>
        <dbReference type="EMBL" id="AOW02616.1"/>
    </source>
</evidence>
<reference evidence="1 2" key="1">
    <citation type="journal article" date="2016" name="PLoS ONE">
        <title>Sequence Assembly of Yarrowia lipolytica Strain W29/CLIB89 Shows Transposable Element Diversity.</title>
        <authorList>
            <person name="Magnan C."/>
            <person name="Yu J."/>
            <person name="Chang I."/>
            <person name="Jahn E."/>
            <person name="Kanomata Y."/>
            <person name="Wu J."/>
            <person name="Zeller M."/>
            <person name="Oakes M."/>
            <person name="Baldi P."/>
            <person name="Sandmeyer S."/>
        </authorList>
    </citation>
    <scope>NUCLEOTIDE SEQUENCE [LARGE SCALE GENOMIC DNA]</scope>
    <source>
        <strain evidence="2">CLIB89(W29)</strain>
    </source>
</reference>
<proteinExistence type="predicted"/>
<accession>A0A1D8NAF4</accession>
<dbReference type="AlphaFoldDB" id="A0A1D8NAF4"/>
<dbReference type="VEuPathDB" id="FungiDB:YALI1_C14024g"/>
<dbReference type="RefSeq" id="XP_068138377.1">
    <property type="nucleotide sequence ID" value="XM_068282276.1"/>
</dbReference>
<dbReference type="EMBL" id="CP017555">
    <property type="protein sequence ID" value="AOW02616.1"/>
    <property type="molecule type" value="Genomic_DNA"/>
</dbReference>